<accession>A0AAD6YUG1</accession>
<organism evidence="2 3">
    <name type="scientific">Mycena pura</name>
    <dbReference type="NCBI Taxonomy" id="153505"/>
    <lineage>
        <taxon>Eukaryota</taxon>
        <taxon>Fungi</taxon>
        <taxon>Dikarya</taxon>
        <taxon>Basidiomycota</taxon>
        <taxon>Agaricomycotina</taxon>
        <taxon>Agaricomycetes</taxon>
        <taxon>Agaricomycetidae</taxon>
        <taxon>Agaricales</taxon>
        <taxon>Marasmiineae</taxon>
        <taxon>Mycenaceae</taxon>
        <taxon>Mycena</taxon>
    </lineage>
</organism>
<evidence type="ECO:0000313" key="3">
    <source>
        <dbReference type="Proteomes" id="UP001219525"/>
    </source>
</evidence>
<name>A0AAD6YUG1_9AGAR</name>
<dbReference type="Proteomes" id="UP001219525">
    <property type="component" value="Unassembled WGS sequence"/>
</dbReference>
<sequence>MSNDDSSAMVLQYLILPAPENLELMFLSDEGVHALLSCVARSHSTIRSLDEFYSLIQLFMQSPQYQTLSCLEWSNDNEDSVFAAVISGGCLPALELLIGKDAGLGEPMNFPRWFRQDGGASNLKARQTSTQSRSTSWRTPIAKQITPMASRTHWR</sequence>
<protein>
    <submittedName>
        <fullName evidence="2">Uncharacterized protein</fullName>
    </submittedName>
</protein>
<comment type="caution">
    <text evidence="2">The sequence shown here is derived from an EMBL/GenBank/DDBJ whole genome shotgun (WGS) entry which is preliminary data.</text>
</comment>
<reference evidence="2" key="1">
    <citation type="submission" date="2023-03" db="EMBL/GenBank/DDBJ databases">
        <title>Massive genome expansion in bonnet fungi (Mycena s.s.) driven by repeated elements and novel gene families across ecological guilds.</title>
        <authorList>
            <consortium name="Lawrence Berkeley National Laboratory"/>
            <person name="Harder C.B."/>
            <person name="Miyauchi S."/>
            <person name="Viragh M."/>
            <person name="Kuo A."/>
            <person name="Thoen E."/>
            <person name="Andreopoulos B."/>
            <person name="Lu D."/>
            <person name="Skrede I."/>
            <person name="Drula E."/>
            <person name="Henrissat B."/>
            <person name="Morin E."/>
            <person name="Kohler A."/>
            <person name="Barry K."/>
            <person name="LaButti K."/>
            <person name="Morin E."/>
            <person name="Salamov A."/>
            <person name="Lipzen A."/>
            <person name="Mereny Z."/>
            <person name="Hegedus B."/>
            <person name="Baldrian P."/>
            <person name="Stursova M."/>
            <person name="Weitz H."/>
            <person name="Taylor A."/>
            <person name="Grigoriev I.V."/>
            <person name="Nagy L.G."/>
            <person name="Martin F."/>
            <person name="Kauserud H."/>
        </authorList>
    </citation>
    <scope>NUCLEOTIDE SEQUENCE</scope>
    <source>
        <strain evidence="2">9144</strain>
    </source>
</reference>
<dbReference type="AlphaFoldDB" id="A0AAD6YUG1"/>
<evidence type="ECO:0000313" key="2">
    <source>
        <dbReference type="EMBL" id="KAJ7230037.1"/>
    </source>
</evidence>
<gene>
    <name evidence="2" type="ORF">GGX14DRAFT_553533</name>
</gene>
<feature type="compositionally biased region" description="Low complexity" evidence="1">
    <location>
        <begin position="126"/>
        <end position="137"/>
    </location>
</feature>
<evidence type="ECO:0000256" key="1">
    <source>
        <dbReference type="SAM" id="MobiDB-lite"/>
    </source>
</evidence>
<keyword evidence="3" id="KW-1185">Reference proteome</keyword>
<proteinExistence type="predicted"/>
<feature type="region of interest" description="Disordered" evidence="1">
    <location>
        <begin position="115"/>
        <end position="137"/>
    </location>
</feature>
<dbReference type="EMBL" id="JARJCW010000001">
    <property type="protein sequence ID" value="KAJ7230037.1"/>
    <property type="molecule type" value="Genomic_DNA"/>
</dbReference>